<comment type="caution">
    <text evidence="1">The sequence shown here is derived from an EMBL/GenBank/DDBJ whole genome shotgun (WGS) entry which is preliminary data.</text>
</comment>
<reference evidence="1 2" key="1">
    <citation type="journal article" date="2024" name="Nat. Commun.">
        <title>Phylogenomics reveals the evolutionary origins of lichenization in chlorophyte algae.</title>
        <authorList>
            <person name="Puginier C."/>
            <person name="Libourel C."/>
            <person name="Otte J."/>
            <person name="Skaloud P."/>
            <person name="Haon M."/>
            <person name="Grisel S."/>
            <person name="Petersen M."/>
            <person name="Berrin J.G."/>
            <person name="Delaux P.M."/>
            <person name="Dal Grande F."/>
            <person name="Keller J."/>
        </authorList>
    </citation>
    <scope>NUCLEOTIDE SEQUENCE [LARGE SCALE GENOMIC DNA]</scope>
    <source>
        <strain evidence="1 2">SAG 245.80</strain>
    </source>
</reference>
<evidence type="ECO:0000313" key="1">
    <source>
        <dbReference type="EMBL" id="KAK9842585.1"/>
    </source>
</evidence>
<keyword evidence="2" id="KW-1185">Reference proteome</keyword>
<dbReference type="AlphaFoldDB" id="A0AAW1S9Y0"/>
<dbReference type="EMBL" id="JALJOU010000007">
    <property type="protein sequence ID" value="KAK9842585.1"/>
    <property type="molecule type" value="Genomic_DNA"/>
</dbReference>
<dbReference type="Proteomes" id="UP001445335">
    <property type="component" value="Unassembled WGS sequence"/>
</dbReference>
<protein>
    <submittedName>
        <fullName evidence="1">Uncharacterized protein</fullName>
    </submittedName>
</protein>
<gene>
    <name evidence="1" type="ORF">WJX81_007507</name>
</gene>
<sequence>MLRANAYSDALYLQVTYNRFDGYFLNTFTITPADTITDNAGSAVYHVNRNVTFTFQPSSAKDTDRFMIYGELFTSWAELGYPYINSIVPNSYETVTPGPCSGLGCCGGNSLSALAQGPNYSCYWPIFTLESTFSVTATVYQAGVFNQSVTFNPWIMPFSEFTAPGQNPNRSAILNSQMQVPGSNLTNQFSQWLGYDATPSVLQSVLNATNCTWMYNQNITHNPGKLSEWIQIGRVYLTKGPPADARNFFPRISQFNWPPGSRNGTMYITLQNNGSITSTEVMIVAQPDVNTACCVYQKGNCTQGPTSVVITGDNDMSDTGWMTAPAHGTLTIGFYLLLSGPNTGQTGTCNFTGFCNFVRTR</sequence>
<accession>A0AAW1S9Y0</accession>
<organism evidence="1 2">
    <name type="scientific">Elliptochloris bilobata</name>
    <dbReference type="NCBI Taxonomy" id="381761"/>
    <lineage>
        <taxon>Eukaryota</taxon>
        <taxon>Viridiplantae</taxon>
        <taxon>Chlorophyta</taxon>
        <taxon>core chlorophytes</taxon>
        <taxon>Trebouxiophyceae</taxon>
        <taxon>Trebouxiophyceae incertae sedis</taxon>
        <taxon>Elliptochloris clade</taxon>
        <taxon>Elliptochloris</taxon>
    </lineage>
</organism>
<proteinExistence type="predicted"/>
<name>A0AAW1S9Y0_9CHLO</name>
<evidence type="ECO:0000313" key="2">
    <source>
        <dbReference type="Proteomes" id="UP001445335"/>
    </source>
</evidence>